<organism evidence="1 2">
    <name type="scientific">Scutellospora calospora</name>
    <dbReference type="NCBI Taxonomy" id="85575"/>
    <lineage>
        <taxon>Eukaryota</taxon>
        <taxon>Fungi</taxon>
        <taxon>Fungi incertae sedis</taxon>
        <taxon>Mucoromycota</taxon>
        <taxon>Glomeromycotina</taxon>
        <taxon>Glomeromycetes</taxon>
        <taxon>Diversisporales</taxon>
        <taxon>Gigasporaceae</taxon>
        <taxon>Scutellospora</taxon>
    </lineage>
</organism>
<dbReference type="EMBL" id="CAJVPM010003297">
    <property type="protein sequence ID" value="CAG8499328.1"/>
    <property type="molecule type" value="Genomic_DNA"/>
</dbReference>
<comment type="caution">
    <text evidence="1">The sequence shown here is derived from an EMBL/GenBank/DDBJ whole genome shotgun (WGS) entry which is preliminary data.</text>
</comment>
<feature type="non-terminal residue" evidence="1">
    <location>
        <position position="192"/>
    </location>
</feature>
<evidence type="ECO:0000313" key="2">
    <source>
        <dbReference type="Proteomes" id="UP000789860"/>
    </source>
</evidence>
<evidence type="ECO:0000313" key="1">
    <source>
        <dbReference type="EMBL" id="CAG8499328.1"/>
    </source>
</evidence>
<gene>
    <name evidence="1" type="ORF">SCALOS_LOCUS3170</name>
</gene>
<protein>
    <submittedName>
        <fullName evidence="1">10071_t:CDS:1</fullName>
    </submittedName>
</protein>
<sequence length="192" mass="21649">MAHQITTTKPSLVDVLNNETSYPYSFDDFATFLDQTYCVENLEFWLAVRSYKYSSYNFYNSSSTSPDLLTPNSSTLSLLSSDVLYDDAPLRGDAPAHSDFLKQKLFEIITTFILPNSPKEINIESSVREDLLTNVFSYNNYDPSILDVASNQVFELMHGSCFAQFLVEAGNVELRSSESESCQEDYSEPSSP</sequence>
<reference evidence="1" key="1">
    <citation type="submission" date="2021-06" db="EMBL/GenBank/DDBJ databases">
        <authorList>
            <person name="Kallberg Y."/>
            <person name="Tangrot J."/>
            <person name="Rosling A."/>
        </authorList>
    </citation>
    <scope>NUCLEOTIDE SEQUENCE</scope>
    <source>
        <strain evidence="1">AU212A</strain>
    </source>
</reference>
<proteinExistence type="predicted"/>
<keyword evidence="2" id="KW-1185">Reference proteome</keyword>
<dbReference type="Proteomes" id="UP000789860">
    <property type="component" value="Unassembled WGS sequence"/>
</dbReference>
<accession>A0ACA9KXV8</accession>
<name>A0ACA9KXV8_9GLOM</name>